<accession>K2G1A9</accession>
<comment type="caution">
    <text evidence="2">The sequence shown here is derived from an EMBL/GenBank/DDBJ whole genome shotgun (WGS) entry which is preliminary data.</text>
</comment>
<reference evidence="2" key="1">
    <citation type="journal article" date="2012" name="Science">
        <title>Fermentation, hydrogen, and sulfur metabolism in multiple uncultivated bacterial phyla.</title>
        <authorList>
            <person name="Wrighton K.C."/>
            <person name="Thomas B.C."/>
            <person name="Sharon I."/>
            <person name="Miller C.S."/>
            <person name="Castelle C.J."/>
            <person name="VerBerkmoes N.C."/>
            <person name="Wilkins M.J."/>
            <person name="Hettich R.L."/>
            <person name="Lipton M.S."/>
            <person name="Williams K.H."/>
            <person name="Long P.E."/>
            <person name="Banfield J.F."/>
        </authorList>
    </citation>
    <scope>NUCLEOTIDE SEQUENCE [LARGE SCALE GENOMIC DNA]</scope>
</reference>
<evidence type="ECO:0000256" key="1">
    <source>
        <dbReference type="SAM" id="Phobius"/>
    </source>
</evidence>
<sequence length="190" mass="23090">MKNIFKNLKSWFLFWIWIAFALWIFWIVYAAISTVNSWDSLTTKWNEVVATINWWTITPAWAVMTFNLASCPSWWVAADWTSWTPDLRGTFIRWMNWVSNWRDSARALWDYQDDALQWFHIDLGSYAANLASGWWTQWYPFANWSWTRVFRWPISDWTNWAPRTARKQGQKMWHNYIALSNNCLNIQIIW</sequence>
<keyword evidence="1" id="KW-0472">Membrane</keyword>
<keyword evidence="1" id="KW-0812">Transmembrane</keyword>
<evidence type="ECO:0000313" key="2">
    <source>
        <dbReference type="EMBL" id="EKE27997.1"/>
    </source>
</evidence>
<proteinExistence type="predicted"/>
<protein>
    <submittedName>
        <fullName evidence="2">Uncharacterized protein</fullName>
    </submittedName>
</protein>
<feature type="transmembrane region" description="Helical" evidence="1">
    <location>
        <begin position="52"/>
        <end position="78"/>
    </location>
</feature>
<name>K2G1A9_9BACT</name>
<gene>
    <name evidence="2" type="ORF">ACD_3C00111G0014</name>
</gene>
<dbReference type="EMBL" id="AMFJ01000385">
    <property type="protein sequence ID" value="EKE27997.1"/>
    <property type="molecule type" value="Genomic_DNA"/>
</dbReference>
<dbReference type="AlphaFoldDB" id="K2G1A9"/>
<organism evidence="2">
    <name type="scientific">uncultured bacterium</name>
    <name type="common">gcode 4</name>
    <dbReference type="NCBI Taxonomy" id="1234023"/>
    <lineage>
        <taxon>Bacteria</taxon>
        <taxon>environmental samples</taxon>
    </lineage>
</organism>
<keyword evidence="1" id="KW-1133">Transmembrane helix</keyword>
<feature type="transmembrane region" description="Helical" evidence="1">
    <location>
        <begin position="12"/>
        <end position="32"/>
    </location>
</feature>